<dbReference type="AlphaFoldDB" id="A0AAP0F3C2"/>
<dbReference type="Proteomes" id="UP001417504">
    <property type="component" value="Unassembled WGS sequence"/>
</dbReference>
<proteinExistence type="predicted"/>
<organism evidence="1 2">
    <name type="scientific">Stephania japonica</name>
    <dbReference type="NCBI Taxonomy" id="461633"/>
    <lineage>
        <taxon>Eukaryota</taxon>
        <taxon>Viridiplantae</taxon>
        <taxon>Streptophyta</taxon>
        <taxon>Embryophyta</taxon>
        <taxon>Tracheophyta</taxon>
        <taxon>Spermatophyta</taxon>
        <taxon>Magnoliopsida</taxon>
        <taxon>Ranunculales</taxon>
        <taxon>Menispermaceae</taxon>
        <taxon>Menispermoideae</taxon>
        <taxon>Cissampelideae</taxon>
        <taxon>Stephania</taxon>
    </lineage>
</organism>
<protein>
    <submittedName>
        <fullName evidence="1">Uncharacterized protein</fullName>
    </submittedName>
</protein>
<evidence type="ECO:0000313" key="2">
    <source>
        <dbReference type="Proteomes" id="UP001417504"/>
    </source>
</evidence>
<evidence type="ECO:0000313" key="1">
    <source>
        <dbReference type="EMBL" id="KAK9103117.1"/>
    </source>
</evidence>
<gene>
    <name evidence="1" type="ORF">Sjap_020371</name>
</gene>
<keyword evidence="2" id="KW-1185">Reference proteome</keyword>
<comment type="caution">
    <text evidence="1">The sequence shown here is derived from an EMBL/GenBank/DDBJ whole genome shotgun (WGS) entry which is preliminary data.</text>
</comment>
<dbReference type="EMBL" id="JBBNAE010000008">
    <property type="protein sequence ID" value="KAK9103117.1"/>
    <property type="molecule type" value="Genomic_DNA"/>
</dbReference>
<accession>A0AAP0F3C2</accession>
<name>A0AAP0F3C2_9MAGN</name>
<sequence length="67" mass="7453">MEREKWREIGCIVKLHGKLIFANSIDAMGWISRGLSKHPKTSFSCTDHCIQCIRVSLPGQNGNPQGA</sequence>
<reference evidence="1 2" key="1">
    <citation type="submission" date="2024-01" db="EMBL/GenBank/DDBJ databases">
        <title>Genome assemblies of Stephania.</title>
        <authorList>
            <person name="Yang L."/>
        </authorList>
    </citation>
    <scope>NUCLEOTIDE SEQUENCE [LARGE SCALE GENOMIC DNA]</scope>
    <source>
        <strain evidence="1">QJT</strain>
        <tissue evidence="1">Leaf</tissue>
    </source>
</reference>